<dbReference type="AlphaFoldDB" id="A0A6J6PJ31"/>
<dbReference type="GO" id="GO:0005886">
    <property type="term" value="C:plasma membrane"/>
    <property type="evidence" value="ECO:0007669"/>
    <property type="project" value="UniProtKB-SubCell"/>
</dbReference>
<evidence type="ECO:0000256" key="8">
    <source>
        <dbReference type="SAM" id="Phobius"/>
    </source>
</evidence>
<evidence type="ECO:0000313" key="11">
    <source>
        <dbReference type="EMBL" id="CAB4844426.1"/>
    </source>
</evidence>
<feature type="transmembrane region" description="Helical" evidence="8">
    <location>
        <begin position="75"/>
        <end position="96"/>
    </location>
</feature>
<comment type="similarity">
    <text evidence="2">Belongs to the autoinducer-2 exporter (AI-2E) (TC 2.A.86) family.</text>
</comment>
<feature type="transmembrane region" description="Helical" evidence="8">
    <location>
        <begin position="313"/>
        <end position="346"/>
    </location>
</feature>
<keyword evidence="3" id="KW-0813">Transport</keyword>
<dbReference type="EMBL" id="CAEZXB010000033">
    <property type="protein sequence ID" value="CAB4684212.1"/>
    <property type="molecule type" value="Genomic_DNA"/>
</dbReference>
<evidence type="ECO:0000256" key="6">
    <source>
        <dbReference type="ARBA" id="ARBA00022989"/>
    </source>
</evidence>
<evidence type="ECO:0000256" key="2">
    <source>
        <dbReference type="ARBA" id="ARBA00009773"/>
    </source>
</evidence>
<dbReference type="EMBL" id="CAFBAA010000030">
    <property type="protein sequence ID" value="CAB4844426.1"/>
    <property type="molecule type" value="Genomic_DNA"/>
</dbReference>
<evidence type="ECO:0000256" key="4">
    <source>
        <dbReference type="ARBA" id="ARBA00022475"/>
    </source>
</evidence>
<dbReference type="PANTHER" id="PTHR21716:SF53">
    <property type="entry name" value="PERMEASE PERM-RELATED"/>
    <property type="match status" value="1"/>
</dbReference>
<keyword evidence="6 8" id="KW-1133">Transmembrane helix</keyword>
<dbReference type="PANTHER" id="PTHR21716">
    <property type="entry name" value="TRANSMEMBRANE PROTEIN"/>
    <property type="match status" value="1"/>
</dbReference>
<evidence type="ECO:0000256" key="3">
    <source>
        <dbReference type="ARBA" id="ARBA00022448"/>
    </source>
</evidence>
<sequence>MESERFGTPGAPLNRSHPFLYGFLATLGVATAYLVIKAVQSASQVLVLILISLFLAVGLNPAVEALRKRGLKRSGAVLTITLIFVLIVGGFTAAVAPPIYKQTTQLVQNAPEYLDRIATNPTIANLDKNYHFIDKAKEKLSTQVQDGKLVVSAFGGVIGVGKTIFSGLFSAITVFILTLYFLAALPKFTKTAYSLVPASRRERVSKISDEILVRIGGYVGGQLVVAGIAGLATFVAALALGLPYALSLAMVVALCDLIPLIGATLGAVVATLVGFVYDTKSGIIILIFYIIYQQLENYVIYPKIMKRSVSVPAIVTIIAALIGGSLLGLLGGLLAIPTAAAILLIIDQVAIPRAAQN</sequence>
<evidence type="ECO:0000313" key="10">
    <source>
        <dbReference type="EMBL" id="CAB4698512.1"/>
    </source>
</evidence>
<feature type="transmembrane region" description="Helical" evidence="8">
    <location>
        <begin position="20"/>
        <end position="39"/>
    </location>
</feature>
<name>A0A6J6PJ31_9ZZZZ</name>
<dbReference type="EMBL" id="CAEZXN010000022">
    <property type="protein sequence ID" value="CAB4698512.1"/>
    <property type="molecule type" value="Genomic_DNA"/>
</dbReference>
<proteinExistence type="inferred from homology"/>
<evidence type="ECO:0000256" key="1">
    <source>
        <dbReference type="ARBA" id="ARBA00004651"/>
    </source>
</evidence>
<gene>
    <name evidence="9" type="ORF">UFOPK2342_01375</name>
    <name evidence="10" type="ORF">UFOPK2423_01035</name>
    <name evidence="11" type="ORF">UFOPK3266_01122</name>
</gene>
<feature type="transmembrane region" description="Helical" evidence="8">
    <location>
        <begin position="248"/>
        <end position="276"/>
    </location>
</feature>
<feature type="transmembrane region" description="Helical" evidence="8">
    <location>
        <begin position="211"/>
        <end position="242"/>
    </location>
</feature>
<organism evidence="10">
    <name type="scientific">freshwater metagenome</name>
    <dbReference type="NCBI Taxonomy" id="449393"/>
    <lineage>
        <taxon>unclassified sequences</taxon>
        <taxon>metagenomes</taxon>
        <taxon>ecological metagenomes</taxon>
    </lineage>
</organism>
<keyword evidence="4" id="KW-1003">Cell membrane</keyword>
<keyword evidence="7 8" id="KW-0472">Membrane</keyword>
<protein>
    <submittedName>
        <fullName evidence="10">Unannotated protein</fullName>
    </submittedName>
</protein>
<dbReference type="InterPro" id="IPR002549">
    <property type="entry name" value="AI-2E-like"/>
</dbReference>
<feature type="transmembrane region" description="Helical" evidence="8">
    <location>
        <begin position="283"/>
        <end position="301"/>
    </location>
</feature>
<feature type="transmembrane region" description="Helical" evidence="8">
    <location>
        <begin position="164"/>
        <end position="185"/>
    </location>
</feature>
<reference evidence="10" key="1">
    <citation type="submission" date="2020-05" db="EMBL/GenBank/DDBJ databases">
        <authorList>
            <person name="Chiriac C."/>
            <person name="Salcher M."/>
            <person name="Ghai R."/>
            <person name="Kavagutti S V."/>
        </authorList>
    </citation>
    <scope>NUCLEOTIDE SEQUENCE</scope>
</reference>
<evidence type="ECO:0000256" key="7">
    <source>
        <dbReference type="ARBA" id="ARBA00023136"/>
    </source>
</evidence>
<evidence type="ECO:0000256" key="5">
    <source>
        <dbReference type="ARBA" id="ARBA00022692"/>
    </source>
</evidence>
<evidence type="ECO:0000313" key="9">
    <source>
        <dbReference type="EMBL" id="CAB4684212.1"/>
    </source>
</evidence>
<comment type="subcellular location">
    <subcellularLocation>
        <location evidence="1">Cell membrane</location>
        <topology evidence="1">Multi-pass membrane protein</topology>
    </subcellularLocation>
</comment>
<dbReference type="GO" id="GO:0055085">
    <property type="term" value="P:transmembrane transport"/>
    <property type="evidence" value="ECO:0007669"/>
    <property type="project" value="TreeGrafter"/>
</dbReference>
<accession>A0A6J6PJ31</accession>
<keyword evidence="5 8" id="KW-0812">Transmembrane</keyword>
<dbReference type="Pfam" id="PF01594">
    <property type="entry name" value="AI-2E_transport"/>
    <property type="match status" value="1"/>
</dbReference>
<feature type="transmembrane region" description="Helical" evidence="8">
    <location>
        <begin position="45"/>
        <end position="63"/>
    </location>
</feature>